<accession>A0A2J7ZZ86</accession>
<dbReference type="InterPro" id="IPR042303">
    <property type="entry name" value="Malonyl_CoA_deC_C_sf"/>
</dbReference>
<dbReference type="PANTHER" id="PTHR28641">
    <property type="match status" value="1"/>
</dbReference>
<dbReference type="InterPro" id="IPR038351">
    <property type="entry name" value="MCD_N_sf"/>
</dbReference>
<dbReference type="GO" id="GO:2001294">
    <property type="term" value="P:malonyl-CoA catabolic process"/>
    <property type="evidence" value="ECO:0007669"/>
    <property type="project" value="TreeGrafter"/>
</dbReference>
<proteinExistence type="predicted"/>
<feature type="compositionally biased region" description="Gly residues" evidence="1">
    <location>
        <begin position="477"/>
        <end position="493"/>
    </location>
</feature>
<dbReference type="EMBL" id="PGGS01000296">
    <property type="protein sequence ID" value="PNH05568.1"/>
    <property type="molecule type" value="Genomic_DNA"/>
</dbReference>
<dbReference type="InterPro" id="IPR038917">
    <property type="entry name" value="Malonyl_CoA_deC"/>
</dbReference>
<dbReference type="InterPro" id="IPR007956">
    <property type="entry name" value="Malonyl_CoA_deC_C"/>
</dbReference>
<dbReference type="GO" id="GO:0006085">
    <property type="term" value="P:acetyl-CoA biosynthetic process"/>
    <property type="evidence" value="ECO:0007669"/>
    <property type="project" value="TreeGrafter"/>
</dbReference>
<evidence type="ECO:0000313" key="4">
    <source>
        <dbReference type="EMBL" id="PNH05568.1"/>
    </source>
</evidence>
<feature type="compositionally biased region" description="Basic and acidic residues" evidence="1">
    <location>
        <begin position="467"/>
        <end position="476"/>
    </location>
</feature>
<evidence type="ECO:0000256" key="1">
    <source>
        <dbReference type="SAM" id="MobiDB-lite"/>
    </source>
</evidence>
<feature type="region of interest" description="Disordered" evidence="1">
    <location>
        <begin position="47"/>
        <end position="68"/>
    </location>
</feature>
<evidence type="ECO:0000259" key="3">
    <source>
        <dbReference type="Pfam" id="PF17408"/>
    </source>
</evidence>
<evidence type="ECO:0000259" key="2">
    <source>
        <dbReference type="Pfam" id="PF05292"/>
    </source>
</evidence>
<dbReference type="GO" id="GO:0050080">
    <property type="term" value="F:malonyl-CoA decarboxylase activity"/>
    <property type="evidence" value="ECO:0007669"/>
    <property type="project" value="InterPro"/>
</dbReference>
<dbReference type="Gene3D" id="3.40.630.150">
    <property type="entry name" value="Malonyl-CoA decarboxylase, catalytic domain"/>
    <property type="match status" value="2"/>
</dbReference>
<protein>
    <submittedName>
        <fullName evidence="4">Malonyl-CoA decarboxylase, mitochondrial</fullName>
    </submittedName>
</protein>
<comment type="caution">
    <text evidence="4">The sequence shown here is derived from an EMBL/GenBank/DDBJ whole genome shotgun (WGS) entry which is preliminary data.</text>
</comment>
<dbReference type="InterPro" id="IPR035372">
    <property type="entry name" value="MCD_N"/>
</dbReference>
<dbReference type="AlphaFoldDB" id="A0A2J7ZZ86"/>
<feature type="domain" description="Malonyl-CoA decarboxylase N-terminal" evidence="3">
    <location>
        <begin position="202"/>
        <end position="270"/>
    </location>
</feature>
<reference evidence="4 5" key="1">
    <citation type="journal article" date="2017" name="Mol. Biol. Evol.">
        <title>The 4-celled Tetrabaena socialis nuclear genome reveals the essential components for genetic control of cell number at the origin of multicellularity in the volvocine lineage.</title>
        <authorList>
            <person name="Featherston J."/>
            <person name="Arakaki Y."/>
            <person name="Hanschen E.R."/>
            <person name="Ferris P.J."/>
            <person name="Michod R.E."/>
            <person name="Olson B.J.S.C."/>
            <person name="Nozaki H."/>
            <person name="Durand P.M."/>
        </authorList>
    </citation>
    <scope>NUCLEOTIDE SEQUENCE [LARGE SCALE GENOMIC DNA]</scope>
    <source>
        <strain evidence="4 5">NIES-571</strain>
    </source>
</reference>
<sequence>MARMLGRVLFAYSAPRGAAAERSYSHGLEQLRSLLSDEVSAAARSSGASSSLAPVGDPAASGQPGRDCDSSSVVKELLRVFTRKVPGGLVPDDLVQGFMQAYTGLRGPQERLAFFQLLYDEMGLMVDEVRSAAALWDTALLRAAAAAAAASPAAAAAASAAAFSIGGAAGADNSAAAGAGAGSGTPPLRLRMGGPHDGAVYRAAERLGSATRPLYTMLFVPVSQAPDGMKFLVDMRADLLQLAAQQSEPALAAPLRAMADHLRQSLAEWFSVGLLHLQPISWRESPAALLWVVHPLHSWEELRRRLGPRRRVFAFTHPSMPGEPLVVLHTALLDRPASAMSEILGDPADPAAGPPYSTLAPAPYSPAASAAAPSAPPAAAVFYSISASQPGLGGIELGHFLIKRVAERLLAEHPSIRTLAPREHRGLEGEASGAEAAPEAPAGAAALEWLLEEDRWLRLLGEGGALRDRDQGDRGDGGSSGSSGGAQAGSAGGPGTEAVLQRLLLRLAARYLAVEKRRSFALCPVAHFHLRNGASLWRLNWRADTSTLGLGRSFGIMYDLPAVYDNNRRYLLQHEVQAHPTVLELLHGNGHAYVSPV</sequence>
<keyword evidence="5" id="KW-1185">Reference proteome</keyword>
<feature type="domain" description="Malonyl-CoA decarboxylase C-terminal" evidence="2">
    <location>
        <begin position="273"/>
        <end position="419"/>
    </location>
</feature>
<feature type="region of interest" description="Disordered" evidence="1">
    <location>
        <begin position="420"/>
        <end position="439"/>
    </location>
</feature>
<dbReference type="OrthoDB" id="426718at2759"/>
<dbReference type="GO" id="GO:0006633">
    <property type="term" value="P:fatty acid biosynthetic process"/>
    <property type="evidence" value="ECO:0007669"/>
    <property type="project" value="InterPro"/>
</dbReference>
<dbReference type="Pfam" id="PF17408">
    <property type="entry name" value="MCD_N"/>
    <property type="match status" value="1"/>
</dbReference>
<dbReference type="GO" id="GO:0005759">
    <property type="term" value="C:mitochondrial matrix"/>
    <property type="evidence" value="ECO:0007669"/>
    <property type="project" value="TreeGrafter"/>
</dbReference>
<gene>
    <name evidence="4" type="ORF">TSOC_008165</name>
</gene>
<feature type="compositionally biased region" description="Low complexity" evidence="1">
    <location>
        <begin position="429"/>
        <end position="439"/>
    </location>
</feature>
<dbReference type="PANTHER" id="PTHR28641:SF1">
    <property type="entry name" value="MALONYL-COA DECARBOXYLASE, MITOCHONDRIAL"/>
    <property type="match status" value="1"/>
</dbReference>
<feature type="domain" description="Malonyl-CoA decarboxylase C-terminal" evidence="2">
    <location>
        <begin position="497"/>
        <end position="558"/>
    </location>
</feature>
<dbReference type="GO" id="GO:0005782">
    <property type="term" value="C:peroxisomal matrix"/>
    <property type="evidence" value="ECO:0007669"/>
    <property type="project" value="TreeGrafter"/>
</dbReference>
<dbReference type="Proteomes" id="UP000236333">
    <property type="component" value="Unassembled WGS sequence"/>
</dbReference>
<evidence type="ECO:0000313" key="5">
    <source>
        <dbReference type="Proteomes" id="UP000236333"/>
    </source>
</evidence>
<dbReference type="Gene3D" id="1.20.140.90">
    <property type="entry name" value="Malonyl-CoA decarboxylase, oligemerization domain"/>
    <property type="match status" value="1"/>
</dbReference>
<name>A0A2J7ZZ86_9CHLO</name>
<feature type="region of interest" description="Disordered" evidence="1">
    <location>
        <begin position="467"/>
        <end position="493"/>
    </location>
</feature>
<dbReference type="Pfam" id="PF05292">
    <property type="entry name" value="MCD"/>
    <property type="match status" value="2"/>
</dbReference>
<organism evidence="4 5">
    <name type="scientific">Tetrabaena socialis</name>
    <dbReference type="NCBI Taxonomy" id="47790"/>
    <lineage>
        <taxon>Eukaryota</taxon>
        <taxon>Viridiplantae</taxon>
        <taxon>Chlorophyta</taxon>
        <taxon>core chlorophytes</taxon>
        <taxon>Chlorophyceae</taxon>
        <taxon>CS clade</taxon>
        <taxon>Chlamydomonadales</taxon>
        <taxon>Tetrabaenaceae</taxon>
        <taxon>Tetrabaena</taxon>
    </lineage>
</organism>